<reference evidence="2" key="1">
    <citation type="submission" date="2018-01" db="EMBL/GenBank/DDBJ databases">
        <title>An insight into the sialome of Amazonian anophelines.</title>
        <authorList>
            <person name="Ribeiro J.M."/>
            <person name="Scarpassa V."/>
            <person name="Calvo E."/>
        </authorList>
    </citation>
    <scope>NUCLEOTIDE SEQUENCE</scope>
    <source>
        <tissue evidence="2">Salivary glands</tissue>
    </source>
</reference>
<protein>
    <submittedName>
        <fullName evidence="2">Putative secreted protein</fullName>
    </submittedName>
</protein>
<feature type="chain" id="PRO_5014682434" evidence="1">
    <location>
        <begin position="22"/>
        <end position="68"/>
    </location>
</feature>
<proteinExistence type="predicted"/>
<organism evidence="2">
    <name type="scientific">Anopheles marajoara</name>
    <dbReference type="NCBI Taxonomy" id="58244"/>
    <lineage>
        <taxon>Eukaryota</taxon>
        <taxon>Metazoa</taxon>
        <taxon>Ecdysozoa</taxon>
        <taxon>Arthropoda</taxon>
        <taxon>Hexapoda</taxon>
        <taxon>Insecta</taxon>
        <taxon>Pterygota</taxon>
        <taxon>Neoptera</taxon>
        <taxon>Endopterygota</taxon>
        <taxon>Diptera</taxon>
        <taxon>Nematocera</taxon>
        <taxon>Culicoidea</taxon>
        <taxon>Culicidae</taxon>
        <taxon>Anophelinae</taxon>
        <taxon>Anopheles</taxon>
    </lineage>
</organism>
<keyword evidence="1" id="KW-0732">Signal</keyword>
<evidence type="ECO:0000256" key="1">
    <source>
        <dbReference type="SAM" id="SignalP"/>
    </source>
</evidence>
<dbReference type="AlphaFoldDB" id="A0A2M4CEN1"/>
<name>A0A2M4CEN1_9DIPT</name>
<sequence>MILCWRHFGIGFASLFPLQWCFWVNGRPSCLFLRCAGGRKAGGAMWRCWSCTSSNEMLVNGNYAVAAN</sequence>
<dbReference type="EMBL" id="GGFJ01014665">
    <property type="protein sequence ID" value="MBW63806.1"/>
    <property type="molecule type" value="Transcribed_RNA"/>
</dbReference>
<feature type="signal peptide" evidence="1">
    <location>
        <begin position="1"/>
        <end position="21"/>
    </location>
</feature>
<evidence type="ECO:0000313" key="2">
    <source>
        <dbReference type="EMBL" id="MBW63806.1"/>
    </source>
</evidence>
<accession>A0A2M4CEN1</accession>